<organism evidence="6 7">
    <name type="scientific">Exaiptasia diaphana</name>
    <name type="common">Tropical sea anemone</name>
    <name type="synonym">Aiptasia pulchella</name>
    <dbReference type="NCBI Taxonomy" id="2652724"/>
    <lineage>
        <taxon>Eukaryota</taxon>
        <taxon>Metazoa</taxon>
        <taxon>Cnidaria</taxon>
        <taxon>Anthozoa</taxon>
        <taxon>Hexacorallia</taxon>
        <taxon>Actiniaria</taxon>
        <taxon>Aiptasiidae</taxon>
        <taxon>Exaiptasia</taxon>
    </lineage>
</organism>
<keyword evidence="2" id="KW-0597">Phosphoprotein</keyword>
<evidence type="ECO:0000313" key="7">
    <source>
        <dbReference type="Proteomes" id="UP000887567"/>
    </source>
</evidence>
<keyword evidence="4" id="KW-0175">Coiled coil</keyword>
<dbReference type="OMA" id="RAHCDGY"/>
<evidence type="ECO:0000256" key="2">
    <source>
        <dbReference type="ARBA" id="ARBA00022553"/>
    </source>
</evidence>
<dbReference type="OrthoDB" id="10017054at2759"/>
<dbReference type="Proteomes" id="UP000887567">
    <property type="component" value="Unplaced"/>
</dbReference>
<evidence type="ECO:0000256" key="4">
    <source>
        <dbReference type="ARBA" id="ARBA00023054"/>
    </source>
</evidence>
<proteinExistence type="predicted"/>
<dbReference type="SMART" id="SM00033">
    <property type="entry name" value="CH"/>
    <property type="match status" value="1"/>
</dbReference>
<dbReference type="InterPro" id="IPR001715">
    <property type="entry name" value="CH_dom"/>
</dbReference>
<dbReference type="FunFam" id="1.10.418.10:FF:000023">
    <property type="entry name" value="EH domain-binding protein 1 isoform X1"/>
    <property type="match status" value="1"/>
</dbReference>
<evidence type="ECO:0000259" key="5">
    <source>
        <dbReference type="PROSITE" id="PS50021"/>
    </source>
</evidence>
<dbReference type="SUPFAM" id="SSF47576">
    <property type="entry name" value="Calponin-homology domain, CH-domain"/>
    <property type="match status" value="1"/>
</dbReference>
<dbReference type="Gene3D" id="1.10.418.10">
    <property type="entry name" value="Calponin-like domain"/>
    <property type="match status" value="1"/>
</dbReference>
<dbReference type="PANTHER" id="PTHR23167:SF46">
    <property type="entry name" value="EPS15 HOMOLOGY DOMAIN CONTAINING PROTEIN-BINDING PROTEIN 1, ISOFORM F"/>
    <property type="match status" value="1"/>
</dbReference>
<name>A0A913X5A1_EXADI</name>
<evidence type="ECO:0000256" key="3">
    <source>
        <dbReference type="ARBA" id="ARBA00022753"/>
    </source>
</evidence>
<protein>
    <recommendedName>
        <fullName evidence="5">Calponin-homology (CH) domain-containing protein</fullName>
    </recommendedName>
</protein>
<comment type="subcellular location">
    <subcellularLocation>
        <location evidence="1">Endosome</location>
    </subcellularLocation>
</comment>
<dbReference type="Pfam" id="PF00307">
    <property type="entry name" value="CH"/>
    <property type="match status" value="1"/>
</dbReference>
<keyword evidence="3" id="KW-0967">Endosome</keyword>
<dbReference type="PROSITE" id="PS50021">
    <property type="entry name" value="CH"/>
    <property type="match status" value="1"/>
</dbReference>
<evidence type="ECO:0000313" key="6">
    <source>
        <dbReference type="EnsemblMetazoa" id="XP_020898764.1"/>
    </source>
</evidence>
<dbReference type="PANTHER" id="PTHR23167">
    <property type="entry name" value="CALPONIN HOMOLOGY DOMAIN-CONTAINING PROTEIN DDB_G0272472-RELATED"/>
    <property type="match status" value="1"/>
</dbReference>
<dbReference type="InterPro" id="IPR036872">
    <property type="entry name" value="CH_dom_sf"/>
</dbReference>
<sequence>MDDCRVHGLKHDSVLKGQEALLEWCKQKTTGYKDVRVINMTDSWRDGLAFCALIHKFRPDLINFDDLTKDDPQKNVSLAFTAAEELGIPALLDVGDVVDTIPDELAMLTYVSQFYHRFKDQDTEHDNHPETKKKLRYMLDILCDEESRRKLNF</sequence>
<dbReference type="InterPro" id="IPR050540">
    <property type="entry name" value="F-actin_Monoox_Mical"/>
</dbReference>
<feature type="domain" description="Calponin-homology (CH)" evidence="5">
    <location>
        <begin position="15"/>
        <end position="119"/>
    </location>
</feature>
<dbReference type="RefSeq" id="XP_020898764.1">
    <property type="nucleotide sequence ID" value="XM_021043105.2"/>
</dbReference>
<dbReference type="GeneID" id="110237508"/>
<evidence type="ECO:0000256" key="1">
    <source>
        <dbReference type="ARBA" id="ARBA00004177"/>
    </source>
</evidence>
<dbReference type="EnsemblMetazoa" id="XM_021043105.2">
    <property type="protein sequence ID" value="XP_020898764.1"/>
    <property type="gene ID" value="LOC110237508"/>
</dbReference>
<accession>A0A913X5A1</accession>
<dbReference type="GO" id="GO:0005768">
    <property type="term" value="C:endosome"/>
    <property type="evidence" value="ECO:0007669"/>
    <property type="project" value="UniProtKB-SubCell"/>
</dbReference>
<reference evidence="6" key="1">
    <citation type="submission" date="2022-11" db="UniProtKB">
        <authorList>
            <consortium name="EnsemblMetazoa"/>
        </authorList>
    </citation>
    <scope>IDENTIFICATION</scope>
</reference>
<dbReference type="KEGG" id="epa:110237508"/>
<dbReference type="AlphaFoldDB" id="A0A913X5A1"/>
<keyword evidence="7" id="KW-1185">Reference proteome</keyword>